<gene>
    <name evidence="2" type="ORF">A9D14_10110</name>
</gene>
<dbReference type="EMBL" id="CP019602">
    <property type="protein sequence ID" value="ARU16472.1"/>
    <property type="molecule type" value="Genomic_DNA"/>
</dbReference>
<feature type="chain" id="PRO_5011533731" evidence="1">
    <location>
        <begin position="31"/>
        <end position="209"/>
    </location>
</feature>
<dbReference type="STRING" id="450378.GCA_001661675_02037"/>
<protein>
    <submittedName>
        <fullName evidence="2">Twin-arginine translocation pathway signal protein</fullName>
    </submittedName>
</protein>
<name>A0A1Z1FCJ6_9SPHN</name>
<dbReference type="AlphaFoldDB" id="A0A1Z1FCJ6"/>
<evidence type="ECO:0000256" key="1">
    <source>
        <dbReference type="SAM" id="SignalP"/>
    </source>
</evidence>
<accession>A0A1Z1FCJ6</accession>
<keyword evidence="1" id="KW-0732">Signal</keyword>
<keyword evidence="3" id="KW-1185">Reference proteome</keyword>
<dbReference type="Proteomes" id="UP000195807">
    <property type="component" value="Chromosome"/>
</dbReference>
<reference evidence="2 3" key="1">
    <citation type="submission" date="2017-01" db="EMBL/GenBank/DDBJ databases">
        <title>Complete genome sequence of esterase-producing bacterium Croceicoccus marinus E4A9.</title>
        <authorList>
            <person name="Wu Y.-H."/>
            <person name="Cheng H."/>
            <person name="Xu L."/>
            <person name="Huo Y.-Y."/>
            <person name="Wang C.-S."/>
            <person name="Xu X.-W."/>
        </authorList>
    </citation>
    <scope>NUCLEOTIDE SEQUENCE [LARGE SCALE GENOMIC DNA]</scope>
    <source>
        <strain evidence="2 3">E4A9</strain>
    </source>
</reference>
<organism evidence="2 3">
    <name type="scientific">Croceicoccus marinus</name>
    <dbReference type="NCBI Taxonomy" id="450378"/>
    <lineage>
        <taxon>Bacteria</taxon>
        <taxon>Pseudomonadati</taxon>
        <taxon>Pseudomonadota</taxon>
        <taxon>Alphaproteobacteria</taxon>
        <taxon>Sphingomonadales</taxon>
        <taxon>Erythrobacteraceae</taxon>
        <taxon>Croceicoccus</taxon>
    </lineage>
</organism>
<sequence length="209" mass="22705">MGLKRIITCIAPALVMALALPAGGAAPAMAQTVNADSDGSAEFVPADFAVPERAEGDGFRLVPLGPDLVDVDYAAYMSSIPHLQRTFSRSTGWPTEGITAEDAMRDMENEQGRFQRRESFAYGVLTQDGSRERGSVYVSPSPVEGYDAVVRLWVTQAEHDAGFDARLYDWVRGWVAAEWPFAKVAYPGRAIDWATWDAMVAASEAQDAP</sequence>
<evidence type="ECO:0000313" key="3">
    <source>
        <dbReference type="Proteomes" id="UP000195807"/>
    </source>
</evidence>
<feature type="signal peptide" evidence="1">
    <location>
        <begin position="1"/>
        <end position="30"/>
    </location>
</feature>
<proteinExistence type="predicted"/>
<dbReference type="KEGG" id="cman:A9D14_10110"/>
<evidence type="ECO:0000313" key="2">
    <source>
        <dbReference type="EMBL" id="ARU16472.1"/>
    </source>
</evidence>